<keyword evidence="2" id="KW-1185">Reference proteome</keyword>
<reference evidence="1 2" key="2">
    <citation type="journal article" date="2013" name="PLoS ONE">
        <title>Whole genome mapping and re-organization of the nuclear and mitochondrial genomes of Babesia microti isolates.</title>
        <authorList>
            <person name="Cornillot E."/>
            <person name="Dassouli A."/>
            <person name="Garg A."/>
            <person name="Pachikara N."/>
            <person name="Randazzo S."/>
            <person name="Depoix D."/>
            <person name="Carcy B."/>
            <person name="Delbecq S."/>
            <person name="Frutos R."/>
            <person name="Silva J.C."/>
            <person name="Sutton R."/>
            <person name="Krause P.J."/>
            <person name="Mamoun C.B."/>
        </authorList>
    </citation>
    <scope>NUCLEOTIDE SEQUENCE [LARGE SCALE GENOMIC DNA]</scope>
    <source>
        <strain evidence="1 2">RI</strain>
    </source>
</reference>
<evidence type="ECO:0000313" key="2">
    <source>
        <dbReference type="Proteomes" id="UP000002899"/>
    </source>
</evidence>
<evidence type="ECO:0000313" key="1">
    <source>
        <dbReference type="EMBL" id="SJK86201.1"/>
    </source>
</evidence>
<organism evidence="1 2">
    <name type="scientific">Babesia microti (strain RI)</name>
    <dbReference type="NCBI Taxonomy" id="1133968"/>
    <lineage>
        <taxon>Eukaryota</taxon>
        <taxon>Sar</taxon>
        <taxon>Alveolata</taxon>
        <taxon>Apicomplexa</taxon>
        <taxon>Aconoidasida</taxon>
        <taxon>Piroplasmida</taxon>
        <taxon>Babesiidae</taxon>
        <taxon>Babesia</taxon>
    </lineage>
</organism>
<dbReference type="KEGG" id="bmic:BMR1_03g00140"/>
<proteinExistence type="predicted"/>
<dbReference type="GeneID" id="24424663"/>
<dbReference type="AlphaFoldDB" id="A0A1R4AB23"/>
<protein>
    <submittedName>
        <fullName evidence="1">GPI not valid</fullName>
    </submittedName>
</protein>
<dbReference type="EMBL" id="LN871598">
    <property type="protein sequence ID" value="SJK86201.1"/>
    <property type="molecule type" value="Genomic_DNA"/>
</dbReference>
<name>A0A1R4AB23_BABMR</name>
<dbReference type="VEuPathDB" id="PiroplasmaDB:BMR1_03g00140"/>
<reference evidence="1 2" key="3">
    <citation type="journal article" date="2016" name="Sci. Rep.">
        <title>Genome-wide diversity and gene expression profiling of Babesia microti isolates identify polymorphic genes that mediate host-pathogen interactions.</title>
        <authorList>
            <person name="Silva J.C."/>
            <person name="Cornillot E."/>
            <person name="McCracken C."/>
            <person name="Usmani-Brown S."/>
            <person name="Dwivedi A."/>
            <person name="Ifeonu O.O."/>
            <person name="Crabtree J."/>
            <person name="Gotia H.T."/>
            <person name="Virji A.Z."/>
            <person name="Reynes C."/>
            <person name="Colinge J."/>
            <person name="Kumar V."/>
            <person name="Lawres L."/>
            <person name="Pazzi J.E."/>
            <person name="Pablo J.V."/>
            <person name="Hung C."/>
            <person name="Brancato J."/>
            <person name="Kumari P."/>
            <person name="Orvis J."/>
            <person name="Tretina K."/>
            <person name="Chibucos M."/>
            <person name="Ott S."/>
            <person name="Sadzewicz L."/>
            <person name="Sengamalay N."/>
            <person name="Shetty A.C."/>
            <person name="Su Q."/>
            <person name="Tallon L."/>
            <person name="Fraser C.M."/>
            <person name="Frutos R."/>
            <person name="Molina D.M."/>
            <person name="Krause P.J."/>
            <person name="Ben Mamoun C."/>
        </authorList>
    </citation>
    <scope>NUCLEOTIDE SEQUENCE [LARGE SCALE GENOMIC DNA]</scope>
    <source>
        <strain evidence="1 2">RI</strain>
    </source>
</reference>
<sequence length="315" mass="36338">MVTKAHPWVLPNILSFYALPLSTIVNIGLTNGIYCQDLFIAYNVYQAYQMKLQQKTMDKQVELYKHTLLHRQAVKEKNKGVKKVVGIKIVRPLSESMYHTDLISTIWLGVIPFQYPLVNKKLQLPKERINRRRHFVLQFKNDKGEWVKLSNFVLVDFYIYTMSTFNQIDAQRSQLKTMALEHKFVVIRVCKRDDDTFCPENTFSSQVLIDIANRKASFLVNVGSKSYPYGLSHTTNDIVNLCPNGEPPDKSVIDDMVKIYVPLVNRDILTPMRKDQSYLPLENVITDVQYPPMIIFSTAIVILANTIARKMGCVK</sequence>
<accession>A0A1R4AB23</accession>
<reference evidence="1 2" key="1">
    <citation type="journal article" date="2012" name="Nucleic Acids Res.">
        <title>Sequencing of the smallest Apicomplexan genome from the human pathogen Babesia microti.</title>
        <authorList>
            <person name="Cornillot E."/>
            <person name="Hadj-Kaddour K."/>
            <person name="Dassouli A."/>
            <person name="Noel B."/>
            <person name="Ranwez V."/>
            <person name="Vacherie B."/>
            <person name="Augagneur Y."/>
            <person name="Bres V."/>
            <person name="Duclos A."/>
            <person name="Randazzo S."/>
            <person name="Carcy B."/>
            <person name="Debierre-Grockiego F."/>
            <person name="Delbecq S."/>
            <person name="Moubri-Menage K."/>
            <person name="Shams-Eldin H."/>
            <person name="Usmani-Brown S."/>
            <person name="Bringaud F."/>
            <person name="Wincker P."/>
            <person name="Vivares C.P."/>
            <person name="Schwarz R.T."/>
            <person name="Schetters T.P."/>
            <person name="Krause P.J."/>
            <person name="Gorenflot A."/>
            <person name="Berry V."/>
            <person name="Barbe V."/>
            <person name="Ben Mamoun C."/>
        </authorList>
    </citation>
    <scope>NUCLEOTIDE SEQUENCE [LARGE SCALE GENOMIC DNA]</scope>
    <source>
        <strain evidence="1 2">RI</strain>
    </source>
</reference>
<dbReference type="RefSeq" id="XP_021338389.1">
    <property type="nucleotide sequence ID" value="XM_021481791.1"/>
</dbReference>
<dbReference type="Proteomes" id="UP000002899">
    <property type="component" value="Chromosome III"/>
</dbReference>